<evidence type="ECO:0000313" key="2">
    <source>
        <dbReference type="EMBL" id="GMN34189.1"/>
    </source>
</evidence>
<reference evidence="2" key="1">
    <citation type="submission" date="2023-07" db="EMBL/GenBank/DDBJ databases">
        <title>draft genome sequence of fig (Ficus carica).</title>
        <authorList>
            <person name="Takahashi T."/>
            <person name="Nishimura K."/>
        </authorList>
    </citation>
    <scope>NUCLEOTIDE SEQUENCE</scope>
</reference>
<feature type="region of interest" description="Disordered" evidence="1">
    <location>
        <begin position="1"/>
        <end position="42"/>
    </location>
</feature>
<accession>A0AA87ZIX7</accession>
<dbReference type="AlphaFoldDB" id="A0AA87ZIX7"/>
<dbReference type="EMBL" id="BTGU01000004">
    <property type="protein sequence ID" value="GMN34189.1"/>
    <property type="molecule type" value="Genomic_DNA"/>
</dbReference>
<protein>
    <submittedName>
        <fullName evidence="2">Uncharacterized protein</fullName>
    </submittedName>
</protein>
<comment type="caution">
    <text evidence="2">The sequence shown here is derived from an EMBL/GenBank/DDBJ whole genome shotgun (WGS) entry which is preliminary data.</text>
</comment>
<sequence>MHPVEKTSRRSAHRKESVEGSSGREMKRKQLVLEEDAFGVGG</sequence>
<name>A0AA87ZIX7_FICCA</name>
<evidence type="ECO:0000313" key="3">
    <source>
        <dbReference type="Proteomes" id="UP001187192"/>
    </source>
</evidence>
<feature type="compositionally biased region" description="Basic and acidic residues" evidence="1">
    <location>
        <begin position="1"/>
        <end position="25"/>
    </location>
</feature>
<dbReference type="Proteomes" id="UP001187192">
    <property type="component" value="Unassembled WGS sequence"/>
</dbReference>
<evidence type="ECO:0000256" key="1">
    <source>
        <dbReference type="SAM" id="MobiDB-lite"/>
    </source>
</evidence>
<organism evidence="2 3">
    <name type="scientific">Ficus carica</name>
    <name type="common">Common fig</name>
    <dbReference type="NCBI Taxonomy" id="3494"/>
    <lineage>
        <taxon>Eukaryota</taxon>
        <taxon>Viridiplantae</taxon>
        <taxon>Streptophyta</taxon>
        <taxon>Embryophyta</taxon>
        <taxon>Tracheophyta</taxon>
        <taxon>Spermatophyta</taxon>
        <taxon>Magnoliopsida</taxon>
        <taxon>eudicotyledons</taxon>
        <taxon>Gunneridae</taxon>
        <taxon>Pentapetalae</taxon>
        <taxon>rosids</taxon>
        <taxon>fabids</taxon>
        <taxon>Rosales</taxon>
        <taxon>Moraceae</taxon>
        <taxon>Ficeae</taxon>
        <taxon>Ficus</taxon>
    </lineage>
</organism>
<proteinExistence type="predicted"/>
<keyword evidence="3" id="KW-1185">Reference proteome</keyword>
<feature type="compositionally biased region" description="Acidic residues" evidence="1">
    <location>
        <begin position="33"/>
        <end position="42"/>
    </location>
</feature>
<gene>
    <name evidence="2" type="ORF">TIFTF001_004554</name>
</gene>